<dbReference type="GO" id="GO:0005829">
    <property type="term" value="C:cytosol"/>
    <property type="evidence" value="ECO:0007669"/>
    <property type="project" value="TreeGrafter"/>
</dbReference>
<dbReference type="EMBL" id="BA000021">
    <property type="protein sequence ID" value="BAC24270.1"/>
    <property type="molecule type" value="Genomic_DNA"/>
</dbReference>
<dbReference type="GO" id="GO:0042802">
    <property type="term" value="F:identical protein binding"/>
    <property type="evidence" value="ECO:0007669"/>
    <property type="project" value="TreeGrafter"/>
</dbReference>
<keyword evidence="6" id="KW-0663">Pyridoxal phosphate</keyword>
<dbReference type="InterPro" id="IPR000796">
    <property type="entry name" value="Asp_trans"/>
</dbReference>
<evidence type="ECO:0000256" key="7">
    <source>
        <dbReference type="RuleBase" id="RU000481"/>
    </source>
</evidence>
<name>Q8D377_WIGBR</name>
<organism evidence="9 10">
    <name type="scientific">Wigglesworthia glossinidia brevipalpis</name>
    <dbReference type="NCBI Taxonomy" id="36870"/>
    <lineage>
        <taxon>Bacteria</taxon>
        <taxon>Pseudomonadati</taxon>
        <taxon>Pseudomonadota</taxon>
        <taxon>Gammaproteobacteria</taxon>
        <taxon>Enterobacterales</taxon>
        <taxon>Erwiniaceae</taxon>
        <taxon>Wigglesworthia</taxon>
    </lineage>
</organism>
<reference evidence="9 10" key="1">
    <citation type="journal article" date="2002" name="Nat. Genet.">
        <title>Genome sequence of the endocellular obligate symbiont of tsetse flies, Wigglesworthia glossinidia.</title>
        <authorList>
            <person name="Akman L."/>
            <person name="Yamashita A."/>
            <person name="Watanabe H."/>
            <person name="Oshima K."/>
            <person name="Shiba T."/>
            <person name="Hattori M."/>
            <person name="Aksoy S."/>
        </authorList>
    </citation>
    <scope>NUCLEOTIDE SEQUENCE [LARGE SCALE GENOMIC DNA]</scope>
</reference>
<proteinExistence type="inferred from homology"/>
<keyword evidence="5 7" id="KW-0808">Transferase</keyword>
<evidence type="ECO:0000256" key="1">
    <source>
        <dbReference type="ARBA" id="ARBA00001933"/>
    </source>
</evidence>
<dbReference type="PANTHER" id="PTHR11879:SF22">
    <property type="entry name" value="ASPARTATE AMINOTRANSFERASE, MITOCHONDRIAL"/>
    <property type="match status" value="1"/>
</dbReference>
<dbReference type="InterPro" id="IPR015421">
    <property type="entry name" value="PyrdxlP-dep_Trfase_major"/>
</dbReference>
<dbReference type="STRING" id="36870.gene:10368609"/>
<dbReference type="GO" id="GO:0030170">
    <property type="term" value="F:pyridoxal phosphate binding"/>
    <property type="evidence" value="ECO:0007669"/>
    <property type="project" value="InterPro"/>
</dbReference>
<keyword evidence="4 7" id="KW-0032">Aminotransferase</keyword>
<gene>
    <name evidence="9" type="primary">aspC</name>
</gene>
<dbReference type="GO" id="GO:0033585">
    <property type="term" value="P:L-phenylalanine biosynthetic process from chorismate via phenylpyruvate"/>
    <property type="evidence" value="ECO:0007669"/>
    <property type="project" value="TreeGrafter"/>
</dbReference>
<dbReference type="PRINTS" id="PR00799">
    <property type="entry name" value="TRANSAMINASE"/>
</dbReference>
<dbReference type="EC" id="2.6.1.-" evidence="7"/>
<dbReference type="InterPro" id="IPR004839">
    <property type="entry name" value="Aminotransferase_I/II_large"/>
</dbReference>
<dbReference type="PANTHER" id="PTHR11879">
    <property type="entry name" value="ASPARTATE AMINOTRANSFERASE"/>
    <property type="match status" value="1"/>
</dbReference>
<dbReference type="GO" id="GO:0004069">
    <property type="term" value="F:L-aspartate:2-oxoglutarate aminotransferase activity"/>
    <property type="evidence" value="ECO:0007669"/>
    <property type="project" value="TreeGrafter"/>
</dbReference>
<evidence type="ECO:0000256" key="4">
    <source>
        <dbReference type="ARBA" id="ARBA00022576"/>
    </source>
</evidence>
<dbReference type="OrthoDB" id="9766445at2"/>
<keyword evidence="10" id="KW-1185">Reference proteome</keyword>
<evidence type="ECO:0000259" key="8">
    <source>
        <dbReference type="Pfam" id="PF00155"/>
    </source>
</evidence>
<evidence type="ECO:0000256" key="6">
    <source>
        <dbReference type="ARBA" id="ARBA00022898"/>
    </source>
</evidence>
<comment type="subunit">
    <text evidence="3">Homodimer.</text>
</comment>
<evidence type="ECO:0000313" key="9">
    <source>
        <dbReference type="EMBL" id="BAC24270.1"/>
    </source>
</evidence>
<dbReference type="AlphaFoldDB" id="Q8D377"/>
<dbReference type="NCBIfam" id="NF006719">
    <property type="entry name" value="PRK09257.1"/>
    <property type="match status" value="1"/>
</dbReference>
<feature type="domain" description="Aminotransferase class I/classII large" evidence="8">
    <location>
        <begin position="28"/>
        <end position="392"/>
    </location>
</feature>
<dbReference type="InterPro" id="IPR015422">
    <property type="entry name" value="PyrdxlP-dep_Trfase_small"/>
</dbReference>
<dbReference type="Pfam" id="PF00155">
    <property type="entry name" value="Aminotran_1_2"/>
    <property type="match status" value="1"/>
</dbReference>
<dbReference type="Gene3D" id="3.90.1150.10">
    <property type="entry name" value="Aspartate Aminotransferase, domain 1"/>
    <property type="match status" value="1"/>
</dbReference>
<dbReference type="Gene3D" id="3.40.640.10">
    <property type="entry name" value="Type I PLP-dependent aspartate aminotransferase-like (Major domain)"/>
    <property type="match status" value="1"/>
</dbReference>
<dbReference type="FunFam" id="3.40.640.10:FF:000066">
    <property type="entry name" value="Aspartate aminotransferase"/>
    <property type="match status" value="1"/>
</dbReference>
<dbReference type="PROSITE" id="PS00105">
    <property type="entry name" value="AA_TRANSFER_CLASS_1"/>
    <property type="match status" value="1"/>
</dbReference>
<comment type="cofactor">
    <cofactor evidence="1 7">
        <name>pyridoxal 5'-phosphate</name>
        <dbReference type="ChEBI" id="CHEBI:597326"/>
    </cofactor>
</comment>
<evidence type="ECO:0000256" key="2">
    <source>
        <dbReference type="ARBA" id="ARBA00007441"/>
    </source>
</evidence>
<evidence type="ECO:0000313" key="10">
    <source>
        <dbReference type="Proteomes" id="UP000000562"/>
    </source>
</evidence>
<dbReference type="InterPro" id="IPR004838">
    <property type="entry name" value="NHTrfase_class1_PyrdxlP-BS"/>
</dbReference>
<dbReference type="KEGG" id="wbr:aspC"/>
<comment type="similarity">
    <text evidence="2 7">Belongs to the class-I pyridoxal-phosphate-dependent aminotransferase family.</text>
</comment>
<sequence length="398" mass="45975">MFELTELSPLDPVLGMIDIIKNDKRDGLINLGIGVYKDIKGNTPILDSVKKAENILIESEKTKNYLNIEGLESFIQHSKSLIFGKENLSELNDFIASVQCPGGTSALKIAAEFLIRHTKIRKIWISDPSWPNHEKLFSFAGFKVHKYPYFNKEKNQLDFYNMKKCLENIKDDSAVIFHSSCHNPTGIDPSFEQWLELAKISRNKKWIPIFDSAYQGFSNGLKDDVFGIKIFLKYINEFVVCNSFSKNFSLYNERVGTCNFITKNKKHASNVFSQLRSIIRVNYSNPPAHGANIINVIFSKKDLFNLWKSELNEMRNRIKQIRSLFADTLFKINNKKNFNFIKNQHGMFSFIGLNRKNVMDLRNNFRIYVIDSGRLNFAAITNKNIYEVCRSINCVLNN</sequence>
<evidence type="ECO:0000256" key="3">
    <source>
        <dbReference type="ARBA" id="ARBA00011738"/>
    </source>
</evidence>
<dbReference type="CDD" id="cd00609">
    <property type="entry name" value="AAT_like"/>
    <property type="match status" value="1"/>
</dbReference>
<dbReference type="Proteomes" id="UP000000562">
    <property type="component" value="Chromosome"/>
</dbReference>
<dbReference type="GO" id="GO:0004838">
    <property type="term" value="F:L-tyrosine-2-oxoglutarate transaminase activity"/>
    <property type="evidence" value="ECO:0007669"/>
    <property type="project" value="TreeGrafter"/>
</dbReference>
<accession>Q8D377</accession>
<dbReference type="eggNOG" id="COG1448">
    <property type="taxonomic scope" value="Bacteria"/>
</dbReference>
<dbReference type="HOGENOM" id="CLU_032440_1_2_6"/>
<dbReference type="InterPro" id="IPR015424">
    <property type="entry name" value="PyrdxlP-dep_Trfase"/>
</dbReference>
<evidence type="ECO:0000256" key="5">
    <source>
        <dbReference type="ARBA" id="ARBA00022679"/>
    </source>
</evidence>
<dbReference type="SUPFAM" id="SSF53383">
    <property type="entry name" value="PLP-dependent transferases"/>
    <property type="match status" value="1"/>
</dbReference>
<protein>
    <recommendedName>
        <fullName evidence="7">Aminotransferase</fullName>
        <ecNumber evidence="7">2.6.1.-</ecNumber>
    </recommendedName>
</protein>